<evidence type="ECO:0000256" key="3">
    <source>
        <dbReference type="ARBA" id="ARBA00022692"/>
    </source>
</evidence>
<name>A0A317E728_9PROT</name>
<feature type="transmembrane region" description="Helical" evidence="10">
    <location>
        <begin position="317"/>
        <end position="337"/>
    </location>
</feature>
<sequence length="520" mass="55615">MGLMRSVATIGGYTMLSRILGFARDALFAAVLGAGMAADAFMVAFRLPNFMRALFAEGAFNAAFVPLYSRILAGEDGPHRAARFAGEIASLLTLALLLLSAALMVFMPQAMLVLAPGFRDEPEKFALAVELTRLTFPYLTFISLVSLQGAVLNAHHRFGPPAATPVMMNLVLIAALLLPHDGLGLGLGVATTQAVAVSVAGMVQFVWLAVHMQRHGLAIRLHLPRFGPEIRRFFKLMGPAVIGAGIYQVNVLIDMILASLLPEGTVSYLFYADRLNQLPLAVIGIAISTALLPLLSRQLAGGETARALDTQNRALEGALLLTLPAAAALATLPETIVSVLFQRGAFSAADSAETAKALAVLACGLPAFTISKVFTPAFHAREDTRTPVRLALIALAVNLAVALAVMWDWHQAGLALASTVAAWANTAQLMVILRRRGYFKPDRRLVTRALRFLLATAVMVGVLLLLEWQLRPLFQRDILWRAGALAGLCASGGLVFLAVALASRAVTFGELTALVRRRSR</sequence>
<protein>
    <recommendedName>
        <fullName evidence="10">Probable lipid II flippase MurJ</fullName>
    </recommendedName>
</protein>
<keyword evidence="3 10" id="KW-0812">Transmembrane</keyword>
<comment type="subcellular location">
    <subcellularLocation>
        <location evidence="10">Cell inner membrane</location>
        <topology evidence="10">Multi-pass membrane protein</topology>
    </subcellularLocation>
    <subcellularLocation>
        <location evidence="1">Cell membrane</location>
        <topology evidence="1">Multi-pass membrane protein</topology>
    </subcellularLocation>
</comment>
<feature type="transmembrane region" description="Helical" evidence="10">
    <location>
        <begin position="478"/>
        <end position="502"/>
    </location>
</feature>
<dbReference type="PRINTS" id="PR01806">
    <property type="entry name" value="VIRFACTRMVIN"/>
</dbReference>
<dbReference type="RefSeq" id="WP_109921519.1">
    <property type="nucleotide sequence ID" value="NZ_QGLF01000003.1"/>
</dbReference>
<evidence type="ECO:0000313" key="12">
    <source>
        <dbReference type="EMBL" id="PWR20875.1"/>
    </source>
</evidence>
<comment type="function">
    <text evidence="8 10 11">Involved in peptidoglycan biosynthesis. Transports lipid-linked peptidoglycan precursors from the inner to the outer leaflet of the cytoplasmic membrane.</text>
</comment>
<feature type="transmembrane region" description="Helical" evidence="10">
    <location>
        <begin position="193"/>
        <end position="212"/>
    </location>
</feature>
<dbReference type="OrthoDB" id="9816572at2"/>
<dbReference type="Pfam" id="PF03023">
    <property type="entry name" value="MurJ"/>
    <property type="match status" value="1"/>
</dbReference>
<dbReference type="UniPathway" id="UPA00219"/>
<comment type="pathway">
    <text evidence="10">Cell wall biogenesis; peptidoglycan biosynthesis.</text>
</comment>
<keyword evidence="10 11" id="KW-0813">Transport</keyword>
<dbReference type="CDD" id="cd13123">
    <property type="entry name" value="MATE_MurJ_like"/>
    <property type="match status" value="1"/>
</dbReference>
<evidence type="ECO:0000313" key="13">
    <source>
        <dbReference type="Proteomes" id="UP000246077"/>
    </source>
</evidence>
<dbReference type="PIRSF" id="PIRSF002869">
    <property type="entry name" value="MviN"/>
    <property type="match status" value="1"/>
</dbReference>
<feature type="transmembrane region" description="Helical" evidence="10">
    <location>
        <begin position="445"/>
        <end position="466"/>
    </location>
</feature>
<keyword evidence="2 10" id="KW-1003">Cell membrane</keyword>
<dbReference type="GO" id="GO:0005886">
    <property type="term" value="C:plasma membrane"/>
    <property type="evidence" value="ECO:0007669"/>
    <property type="project" value="UniProtKB-SubCell"/>
</dbReference>
<dbReference type="PANTHER" id="PTHR47019">
    <property type="entry name" value="LIPID II FLIPPASE MURJ"/>
    <property type="match status" value="1"/>
</dbReference>
<feature type="transmembrane region" description="Helical" evidence="10">
    <location>
        <begin position="278"/>
        <end position="296"/>
    </location>
</feature>
<keyword evidence="13" id="KW-1185">Reference proteome</keyword>
<dbReference type="InterPro" id="IPR004268">
    <property type="entry name" value="MurJ"/>
</dbReference>
<evidence type="ECO:0000256" key="9">
    <source>
        <dbReference type="ARBA" id="ARBA00061532"/>
    </source>
</evidence>
<dbReference type="GO" id="GO:0034204">
    <property type="term" value="P:lipid translocation"/>
    <property type="evidence" value="ECO:0007669"/>
    <property type="project" value="TreeGrafter"/>
</dbReference>
<evidence type="ECO:0000256" key="5">
    <source>
        <dbReference type="ARBA" id="ARBA00022984"/>
    </source>
</evidence>
<dbReference type="GO" id="GO:0008360">
    <property type="term" value="P:regulation of cell shape"/>
    <property type="evidence" value="ECO:0007669"/>
    <property type="project" value="UniProtKB-UniRule"/>
</dbReference>
<dbReference type="HAMAP" id="MF_02078">
    <property type="entry name" value="MurJ_MviN"/>
    <property type="match status" value="1"/>
</dbReference>
<evidence type="ECO:0000256" key="7">
    <source>
        <dbReference type="ARBA" id="ARBA00023136"/>
    </source>
</evidence>
<keyword evidence="6 10" id="KW-1133">Transmembrane helix</keyword>
<evidence type="ECO:0000256" key="10">
    <source>
        <dbReference type="HAMAP-Rule" id="MF_02078"/>
    </source>
</evidence>
<comment type="caution">
    <text evidence="12">The sequence shown here is derived from an EMBL/GenBank/DDBJ whole genome shotgun (WGS) entry which is preliminary data.</text>
</comment>
<keyword evidence="10 11" id="KW-0961">Cell wall biogenesis/degradation</keyword>
<organism evidence="12 13">
    <name type="scientific">Zavarzinia compransoris</name>
    <dbReference type="NCBI Taxonomy" id="1264899"/>
    <lineage>
        <taxon>Bacteria</taxon>
        <taxon>Pseudomonadati</taxon>
        <taxon>Pseudomonadota</taxon>
        <taxon>Alphaproteobacteria</taxon>
        <taxon>Rhodospirillales</taxon>
        <taxon>Zavarziniaceae</taxon>
        <taxon>Zavarzinia</taxon>
    </lineage>
</organism>
<feature type="transmembrane region" description="Helical" evidence="10">
    <location>
        <begin position="89"/>
        <end position="115"/>
    </location>
</feature>
<evidence type="ECO:0000256" key="8">
    <source>
        <dbReference type="ARBA" id="ARBA00060041"/>
    </source>
</evidence>
<accession>A0A317E728</accession>
<feature type="transmembrane region" description="Helical" evidence="10">
    <location>
        <begin position="50"/>
        <end position="68"/>
    </location>
</feature>
<dbReference type="AlphaFoldDB" id="A0A317E728"/>
<evidence type="ECO:0000256" key="4">
    <source>
        <dbReference type="ARBA" id="ARBA00022960"/>
    </source>
</evidence>
<feature type="transmembrane region" description="Helical" evidence="10">
    <location>
        <begin position="413"/>
        <end position="433"/>
    </location>
</feature>
<gene>
    <name evidence="12" type="primary">mviN</name>
    <name evidence="10" type="synonym">murJ</name>
    <name evidence="12" type="ORF">DKG75_12855</name>
</gene>
<keyword evidence="10" id="KW-0997">Cell inner membrane</keyword>
<feature type="transmembrane region" description="Helical" evidence="10">
    <location>
        <begin position="390"/>
        <end position="407"/>
    </location>
</feature>
<evidence type="ECO:0000256" key="6">
    <source>
        <dbReference type="ARBA" id="ARBA00022989"/>
    </source>
</evidence>
<dbReference type="NCBIfam" id="TIGR01695">
    <property type="entry name" value="murJ_mviN"/>
    <property type="match status" value="1"/>
</dbReference>
<dbReference type="EMBL" id="QGLF01000003">
    <property type="protein sequence ID" value="PWR20875.1"/>
    <property type="molecule type" value="Genomic_DNA"/>
</dbReference>
<feature type="transmembrane region" description="Helical" evidence="10">
    <location>
        <begin position="233"/>
        <end position="258"/>
    </location>
</feature>
<keyword evidence="4 10" id="KW-0133">Cell shape</keyword>
<dbReference type="PANTHER" id="PTHR47019:SF1">
    <property type="entry name" value="LIPID II FLIPPASE MURJ"/>
    <property type="match status" value="1"/>
</dbReference>
<feature type="transmembrane region" description="Helical" evidence="10">
    <location>
        <begin position="135"/>
        <end position="154"/>
    </location>
</feature>
<evidence type="ECO:0000256" key="1">
    <source>
        <dbReference type="ARBA" id="ARBA00004651"/>
    </source>
</evidence>
<dbReference type="InterPro" id="IPR051050">
    <property type="entry name" value="Lipid_II_flippase_MurJ/MviN"/>
</dbReference>
<evidence type="ECO:0000256" key="11">
    <source>
        <dbReference type="PIRNR" id="PIRNR002869"/>
    </source>
</evidence>
<dbReference type="GO" id="GO:0015648">
    <property type="term" value="F:lipid-linked peptidoglycan transporter activity"/>
    <property type="evidence" value="ECO:0007669"/>
    <property type="project" value="UniProtKB-UniRule"/>
</dbReference>
<evidence type="ECO:0000256" key="2">
    <source>
        <dbReference type="ARBA" id="ARBA00022475"/>
    </source>
</evidence>
<reference evidence="13" key="1">
    <citation type="submission" date="2018-05" db="EMBL/GenBank/DDBJ databases">
        <title>Zavarzinia sp. HR-AS.</title>
        <authorList>
            <person name="Lee Y."/>
            <person name="Jeon C.O."/>
        </authorList>
    </citation>
    <scope>NUCLEOTIDE SEQUENCE [LARGE SCALE GENOMIC DNA]</scope>
    <source>
        <strain evidence="13">DSM 1231</strain>
    </source>
</reference>
<feature type="transmembrane region" description="Helical" evidence="10">
    <location>
        <begin position="166"/>
        <end position="187"/>
    </location>
</feature>
<comment type="similarity">
    <text evidence="9 10 11">Belongs to the MurJ/MviN family.</text>
</comment>
<feature type="transmembrane region" description="Helical" evidence="10">
    <location>
        <begin position="357"/>
        <end position="378"/>
    </location>
</feature>
<dbReference type="GO" id="GO:0071555">
    <property type="term" value="P:cell wall organization"/>
    <property type="evidence" value="ECO:0007669"/>
    <property type="project" value="UniProtKB-UniRule"/>
</dbReference>
<feature type="transmembrane region" description="Helical" evidence="10">
    <location>
        <begin position="21"/>
        <end position="44"/>
    </location>
</feature>
<keyword evidence="7 10" id="KW-0472">Membrane</keyword>
<proteinExistence type="inferred from homology"/>
<keyword evidence="5 10" id="KW-0573">Peptidoglycan synthesis</keyword>
<dbReference type="GO" id="GO:0009252">
    <property type="term" value="P:peptidoglycan biosynthetic process"/>
    <property type="evidence" value="ECO:0007669"/>
    <property type="project" value="UniProtKB-UniRule"/>
</dbReference>
<dbReference type="Proteomes" id="UP000246077">
    <property type="component" value="Unassembled WGS sequence"/>
</dbReference>